<proteinExistence type="predicted"/>
<sequence>MEPATPDRPAQPMAFHNTRLTYALMADDEETLRKDFQMKTRPSWVERTVAGIGLLAAGGMETVTWPVFAGFRAYMEANPEPSTPDYLAGAGVRHQP</sequence>
<dbReference type="AlphaFoldDB" id="A0A858Q4E1"/>
<accession>A0A858Q4E1</accession>
<dbReference type="KEGG" id="metu:GNH96_01130"/>
<keyword evidence="2" id="KW-1185">Reference proteome</keyword>
<evidence type="ECO:0000313" key="1">
    <source>
        <dbReference type="EMBL" id="QJD28707.1"/>
    </source>
</evidence>
<evidence type="ECO:0000313" key="2">
    <source>
        <dbReference type="Proteomes" id="UP000503004"/>
    </source>
</evidence>
<dbReference type="RefSeq" id="WP_169601514.1">
    <property type="nucleotide sequence ID" value="NZ_CP046565.1"/>
</dbReference>
<organism evidence="1 2">
    <name type="scientific">Methylococcus geothermalis</name>
    <dbReference type="NCBI Taxonomy" id="2681310"/>
    <lineage>
        <taxon>Bacteria</taxon>
        <taxon>Pseudomonadati</taxon>
        <taxon>Pseudomonadota</taxon>
        <taxon>Gammaproteobacteria</taxon>
        <taxon>Methylococcales</taxon>
        <taxon>Methylococcaceae</taxon>
        <taxon>Methylococcus</taxon>
    </lineage>
</organism>
<dbReference type="EMBL" id="CP046565">
    <property type="protein sequence ID" value="QJD28707.1"/>
    <property type="molecule type" value="Genomic_DNA"/>
</dbReference>
<name>A0A858Q4E1_9GAMM</name>
<gene>
    <name evidence="1" type="ORF">GNH96_01130</name>
</gene>
<reference evidence="2" key="1">
    <citation type="submission" date="2019-12" db="EMBL/GenBank/DDBJ databases">
        <authorList>
            <person name="Awala S.I."/>
            <person name="Rhee S.K."/>
        </authorList>
    </citation>
    <scope>NUCLEOTIDE SEQUENCE [LARGE SCALE GENOMIC DNA]</scope>
    <source>
        <strain evidence="2">IM1</strain>
    </source>
</reference>
<dbReference type="Proteomes" id="UP000503004">
    <property type="component" value="Chromosome"/>
</dbReference>
<protein>
    <submittedName>
        <fullName evidence="1">Uncharacterized protein</fullName>
    </submittedName>
</protein>